<evidence type="ECO:0000313" key="3">
    <source>
        <dbReference type="Proteomes" id="UP000799537"/>
    </source>
</evidence>
<gene>
    <name evidence="2" type="ORF">M409DRAFT_18254</name>
</gene>
<feature type="compositionally biased region" description="Acidic residues" evidence="1">
    <location>
        <begin position="235"/>
        <end position="252"/>
    </location>
</feature>
<name>A0A6A6CY98_ZASCE</name>
<evidence type="ECO:0000256" key="1">
    <source>
        <dbReference type="SAM" id="MobiDB-lite"/>
    </source>
</evidence>
<sequence>MSSDDDALQAFIDALFDAAPAGTDGDGFAIPALRHIADDLGDIPTGLSLWQMLERRMPIPSRLIFRLTAMGIVIPAHMVTEMQTNTYANGTGNLGNNSGALNTGGGDDGGGVVMTSRGTVIPASDLKGPPYLAPEKWVAHVKNAYELQDRKGELWSAVINHWEARAGEDDDDDDDSDYNDDEDDDYEEDDEDEDENDHVFSDNDMDLGRISEVDGGRDEDANETEEQAQRRREEVPEDDEALEDDEEGLEDD</sequence>
<organism evidence="2 3">
    <name type="scientific">Zasmidium cellare ATCC 36951</name>
    <dbReference type="NCBI Taxonomy" id="1080233"/>
    <lineage>
        <taxon>Eukaryota</taxon>
        <taxon>Fungi</taxon>
        <taxon>Dikarya</taxon>
        <taxon>Ascomycota</taxon>
        <taxon>Pezizomycotina</taxon>
        <taxon>Dothideomycetes</taxon>
        <taxon>Dothideomycetidae</taxon>
        <taxon>Mycosphaerellales</taxon>
        <taxon>Mycosphaerellaceae</taxon>
        <taxon>Zasmidium</taxon>
    </lineage>
</organism>
<dbReference type="RefSeq" id="XP_033672914.1">
    <property type="nucleotide sequence ID" value="XM_033804422.1"/>
</dbReference>
<dbReference type="EMBL" id="ML993582">
    <property type="protein sequence ID" value="KAF2172025.1"/>
    <property type="molecule type" value="Genomic_DNA"/>
</dbReference>
<evidence type="ECO:0000313" key="2">
    <source>
        <dbReference type="EMBL" id="KAF2172025.1"/>
    </source>
</evidence>
<dbReference type="AlphaFoldDB" id="A0A6A6CY98"/>
<dbReference type="GeneID" id="54557694"/>
<dbReference type="Proteomes" id="UP000799537">
    <property type="component" value="Unassembled WGS sequence"/>
</dbReference>
<reference evidence="2" key="1">
    <citation type="journal article" date="2020" name="Stud. Mycol.">
        <title>101 Dothideomycetes genomes: a test case for predicting lifestyles and emergence of pathogens.</title>
        <authorList>
            <person name="Haridas S."/>
            <person name="Albert R."/>
            <person name="Binder M."/>
            <person name="Bloem J."/>
            <person name="Labutti K."/>
            <person name="Salamov A."/>
            <person name="Andreopoulos B."/>
            <person name="Baker S."/>
            <person name="Barry K."/>
            <person name="Bills G."/>
            <person name="Bluhm B."/>
            <person name="Cannon C."/>
            <person name="Castanera R."/>
            <person name="Culley D."/>
            <person name="Daum C."/>
            <person name="Ezra D."/>
            <person name="Gonzalez J."/>
            <person name="Henrissat B."/>
            <person name="Kuo A."/>
            <person name="Liang C."/>
            <person name="Lipzen A."/>
            <person name="Lutzoni F."/>
            <person name="Magnuson J."/>
            <person name="Mondo S."/>
            <person name="Nolan M."/>
            <person name="Ohm R."/>
            <person name="Pangilinan J."/>
            <person name="Park H.-J."/>
            <person name="Ramirez L."/>
            <person name="Alfaro M."/>
            <person name="Sun H."/>
            <person name="Tritt A."/>
            <person name="Yoshinaga Y."/>
            <person name="Zwiers L.-H."/>
            <person name="Turgeon B."/>
            <person name="Goodwin S."/>
            <person name="Spatafora J."/>
            <person name="Crous P."/>
            <person name="Grigoriev I."/>
        </authorList>
    </citation>
    <scope>NUCLEOTIDE SEQUENCE</scope>
    <source>
        <strain evidence="2">ATCC 36951</strain>
    </source>
</reference>
<feature type="compositionally biased region" description="Acidic residues" evidence="1">
    <location>
        <begin position="168"/>
        <end position="196"/>
    </location>
</feature>
<keyword evidence="3" id="KW-1185">Reference proteome</keyword>
<proteinExistence type="predicted"/>
<protein>
    <submittedName>
        <fullName evidence="2">Uncharacterized protein</fullName>
    </submittedName>
</protein>
<feature type="region of interest" description="Disordered" evidence="1">
    <location>
        <begin position="165"/>
        <end position="252"/>
    </location>
</feature>
<accession>A0A6A6CY98</accession>
<feature type="compositionally biased region" description="Basic and acidic residues" evidence="1">
    <location>
        <begin position="197"/>
        <end position="219"/>
    </location>
</feature>